<feature type="compositionally biased region" description="Low complexity" evidence="2">
    <location>
        <begin position="312"/>
        <end position="332"/>
    </location>
</feature>
<accession>A0A1X0P3W7</accession>
<feature type="region of interest" description="Disordered" evidence="2">
    <location>
        <begin position="310"/>
        <end position="332"/>
    </location>
</feature>
<feature type="coiled-coil region" evidence="1">
    <location>
        <begin position="182"/>
        <end position="297"/>
    </location>
</feature>
<reference evidence="3 4" key="1">
    <citation type="submission" date="2017-03" db="EMBL/GenBank/DDBJ databases">
        <title>An alternative strategy for trypanosome survival in the mammalian bloodstream revealed through genome and transcriptome analysis of the ubiquitous bovine parasite Trypanosoma (Megatrypanum) theileri.</title>
        <authorList>
            <person name="Kelly S."/>
            <person name="Ivens A."/>
            <person name="Mott A."/>
            <person name="O'Neill E."/>
            <person name="Emms D."/>
            <person name="Macleod O."/>
            <person name="Voorheis P."/>
            <person name="Matthews J."/>
            <person name="Matthews K."/>
            <person name="Carrington M."/>
        </authorList>
    </citation>
    <scope>NUCLEOTIDE SEQUENCE [LARGE SCALE GENOMIC DNA]</scope>
    <source>
        <strain evidence="3">Edinburgh</strain>
    </source>
</reference>
<evidence type="ECO:0000256" key="2">
    <source>
        <dbReference type="SAM" id="MobiDB-lite"/>
    </source>
</evidence>
<dbReference type="AlphaFoldDB" id="A0A1X0P3W7"/>
<dbReference type="RefSeq" id="XP_028885621.1">
    <property type="nucleotide sequence ID" value="XM_029022806.1"/>
</dbReference>
<comment type="caution">
    <text evidence="3">The sequence shown here is derived from an EMBL/GenBank/DDBJ whole genome shotgun (WGS) entry which is preliminary data.</text>
</comment>
<dbReference type="VEuPathDB" id="TriTrypDB:TM35_000051510"/>
<dbReference type="OrthoDB" id="251938at2759"/>
<feature type="coiled-coil region" evidence="1">
    <location>
        <begin position="56"/>
        <end position="115"/>
    </location>
</feature>
<evidence type="ECO:0000313" key="3">
    <source>
        <dbReference type="EMBL" id="ORC91555.1"/>
    </source>
</evidence>
<organism evidence="3 4">
    <name type="scientific">Trypanosoma theileri</name>
    <dbReference type="NCBI Taxonomy" id="67003"/>
    <lineage>
        <taxon>Eukaryota</taxon>
        <taxon>Discoba</taxon>
        <taxon>Euglenozoa</taxon>
        <taxon>Kinetoplastea</taxon>
        <taxon>Metakinetoplastina</taxon>
        <taxon>Trypanosomatida</taxon>
        <taxon>Trypanosomatidae</taxon>
        <taxon>Trypanosoma</taxon>
    </lineage>
</organism>
<dbReference type="EMBL" id="NBCO01000005">
    <property type="protein sequence ID" value="ORC91555.1"/>
    <property type="molecule type" value="Genomic_DNA"/>
</dbReference>
<keyword evidence="1" id="KW-0175">Coiled coil</keyword>
<gene>
    <name evidence="3" type="ORF">TM35_000051510</name>
</gene>
<protein>
    <submittedName>
        <fullName evidence="3">Uncharacterized protein</fullName>
    </submittedName>
</protein>
<evidence type="ECO:0000256" key="1">
    <source>
        <dbReference type="SAM" id="Coils"/>
    </source>
</evidence>
<proteinExistence type="predicted"/>
<evidence type="ECO:0000313" key="4">
    <source>
        <dbReference type="Proteomes" id="UP000192257"/>
    </source>
</evidence>
<sequence length="413" mass="47924">MTALPESLQVNDHLELFLKNKTAAVAGDEREVEVGSAYCDLSTETQTLSHLFDRLMEKLNETRRECRADRIALTREVETQLRDIRTSAVTTRSQQEQLQREMRALQEKLQNAALQRASTIRSSTDRLAVHTLAKTSQQLRRDAQQALSAVELLRTAVFHDRLTREERQKCEDEEDAEMELRLQHTETTTAALQRNLRRLHAENQQLTRLLQSIVGAVRGLEPQLAQQQRQVEETREAFHRLRAAHTRLEGTMESLIHHTEQYKASHDAVLRRLEKSVKELEQQVKKQQQQQQEEEERYRYGEGKRMNLITGNVSNSSISNSANKKKNMNPNNDRIEGGIINESRMWQQNNSGVMNNESTNRPLQQRLELFYRIYNPDKIPSIATIIEEYMGAEEELMAALEVHYDAFGFFSHY</sequence>
<name>A0A1X0P3W7_9TRYP</name>
<dbReference type="GeneID" id="39982586"/>
<keyword evidence="4" id="KW-1185">Reference proteome</keyword>
<dbReference type="Proteomes" id="UP000192257">
    <property type="component" value="Unassembled WGS sequence"/>
</dbReference>